<dbReference type="OrthoDB" id="10253869at2759"/>
<dbReference type="VEuPathDB" id="FungiDB:EYZ11_007753"/>
<feature type="compositionally biased region" description="Low complexity" evidence="1">
    <location>
        <begin position="221"/>
        <end position="231"/>
    </location>
</feature>
<dbReference type="SMART" id="SM00824">
    <property type="entry name" value="PKS_TE"/>
    <property type="match status" value="1"/>
</dbReference>
<dbReference type="Proteomes" id="UP000324241">
    <property type="component" value="Unassembled WGS sequence"/>
</dbReference>
<protein>
    <recommendedName>
        <fullName evidence="2">Thioesterase TesA-like domain-containing protein</fullName>
    </recommendedName>
</protein>
<dbReference type="EMBL" id="QUQM01000001">
    <property type="protein sequence ID" value="KAA8649453.1"/>
    <property type="molecule type" value="Genomic_DNA"/>
</dbReference>
<accession>A0A5M9MX26</accession>
<proteinExistence type="predicted"/>
<dbReference type="RefSeq" id="XP_033428814.1">
    <property type="nucleotide sequence ID" value="XM_033566819.1"/>
</dbReference>
<reference evidence="3 4" key="1">
    <citation type="submission" date="2019-08" db="EMBL/GenBank/DDBJ databases">
        <title>The genome sequence of a newly discovered highly antifungal drug resistant Aspergillus species, Aspergillus tanneri NIH 1004.</title>
        <authorList>
            <person name="Mounaud S."/>
            <person name="Singh I."/>
            <person name="Joardar V."/>
            <person name="Pakala S."/>
            <person name="Pakala S."/>
            <person name="Venepally P."/>
            <person name="Chung J.K."/>
            <person name="Losada L."/>
            <person name="Nierman W.C."/>
        </authorList>
    </citation>
    <scope>NUCLEOTIDE SEQUENCE [LARGE SCALE GENOMIC DNA]</scope>
    <source>
        <strain evidence="3 4">NIH1004</strain>
    </source>
</reference>
<name>A0A5M9MX26_9EURO</name>
<feature type="domain" description="Thioesterase TesA-like" evidence="2">
    <location>
        <begin position="76"/>
        <end position="263"/>
    </location>
</feature>
<dbReference type="SUPFAM" id="SSF53474">
    <property type="entry name" value="alpha/beta-Hydrolases"/>
    <property type="match status" value="1"/>
</dbReference>
<feature type="region of interest" description="Disordered" evidence="1">
    <location>
        <begin position="1"/>
        <end position="43"/>
    </location>
</feature>
<dbReference type="InterPro" id="IPR029058">
    <property type="entry name" value="AB_hydrolase_fold"/>
</dbReference>
<dbReference type="Gene3D" id="3.40.50.1820">
    <property type="entry name" value="alpha/beta hydrolase"/>
    <property type="match status" value="1"/>
</dbReference>
<feature type="region of interest" description="Disordered" evidence="1">
    <location>
        <begin position="216"/>
        <end position="243"/>
    </location>
</feature>
<gene>
    <name evidence="3" type="ORF">ATNIH1004_002124</name>
</gene>
<dbReference type="Pfam" id="PF00975">
    <property type="entry name" value="Thioesterase"/>
    <property type="match status" value="1"/>
</dbReference>
<evidence type="ECO:0000313" key="3">
    <source>
        <dbReference type="EMBL" id="KAA8649453.1"/>
    </source>
</evidence>
<evidence type="ECO:0000259" key="2">
    <source>
        <dbReference type="SMART" id="SM00824"/>
    </source>
</evidence>
<organism evidence="3 4">
    <name type="scientific">Aspergillus tanneri</name>
    <dbReference type="NCBI Taxonomy" id="1220188"/>
    <lineage>
        <taxon>Eukaryota</taxon>
        <taxon>Fungi</taxon>
        <taxon>Dikarya</taxon>
        <taxon>Ascomycota</taxon>
        <taxon>Pezizomycotina</taxon>
        <taxon>Eurotiomycetes</taxon>
        <taxon>Eurotiomycetidae</taxon>
        <taxon>Eurotiales</taxon>
        <taxon>Aspergillaceae</taxon>
        <taxon>Aspergillus</taxon>
        <taxon>Aspergillus subgen. Circumdati</taxon>
    </lineage>
</organism>
<evidence type="ECO:0000313" key="4">
    <source>
        <dbReference type="Proteomes" id="UP000324241"/>
    </source>
</evidence>
<comment type="caution">
    <text evidence="3">The sequence shown here is derived from an EMBL/GenBank/DDBJ whole genome shotgun (WGS) entry which is preliminary data.</text>
</comment>
<dbReference type="AlphaFoldDB" id="A0A5M9MX26"/>
<dbReference type="GeneID" id="54324826"/>
<evidence type="ECO:0000256" key="1">
    <source>
        <dbReference type="SAM" id="MobiDB-lite"/>
    </source>
</evidence>
<sequence>MARNTSPRHAVKQRTSHSNARRSAEDVSQRCVSKTHKIKDRQMDCSRKTAVQITDSRMDTVLHIQGSPDSPRTPLILVHAVSGLALPYFALGPLGGRPVYGISAPVYEHGSKSPMPSSLAAVAALYVSIVRRDIQPKGPYLLGGWSMGGMIAIEMARILSAEGEAVSHVVMIDSLNPELYPPFYDAREHNLLATLTYNAIARRMNAPEDLTSVSLLDEDISSSSSSNSTSRENSDGEIDSDEDEDDIMDRFYERLRQHIHQGLRMLGTYRSTVPLSQRPSLPETDVTLIKCETLGTISPLLRESRRTFAKKIHRDGRNGWPEGRFKSLSTVPFRAMHDGCFDQEFADELTGILKRILDRVG</sequence>
<dbReference type="InterPro" id="IPR020802">
    <property type="entry name" value="TesA-like"/>
</dbReference>
<dbReference type="InterPro" id="IPR001031">
    <property type="entry name" value="Thioesterase"/>
</dbReference>